<dbReference type="Proteomes" id="UP000237662">
    <property type="component" value="Unassembled WGS sequence"/>
</dbReference>
<proteinExistence type="predicted"/>
<evidence type="ECO:0000313" key="1">
    <source>
        <dbReference type="EMBL" id="PPK88181.1"/>
    </source>
</evidence>
<organism evidence="1 2">
    <name type="scientific">Neolewinella xylanilytica</name>
    <dbReference type="NCBI Taxonomy" id="1514080"/>
    <lineage>
        <taxon>Bacteria</taxon>
        <taxon>Pseudomonadati</taxon>
        <taxon>Bacteroidota</taxon>
        <taxon>Saprospiria</taxon>
        <taxon>Saprospirales</taxon>
        <taxon>Lewinellaceae</taxon>
        <taxon>Neolewinella</taxon>
    </lineage>
</organism>
<comment type="caution">
    <text evidence="1">The sequence shown here is derived from an EMBL/GenBank/DDBJ whole genome shotgun (WGS) entry which is preliminary data.</text>
</comment>
<protein>
    <submittedName>
        <fullName evidence="1">Uncharacterized protein</fullName>
    </submittedName>
</protein>
<evidence type="ECO:0000313" key="2">
    <source>
        <dbReference type="Proteomes" id="UP000237662"/>
    </source>
</evidence>
<dbReference type="AlphaFoldDB" id="A0A2S6I9L4"/>
<dbReference type="OrthoDB" id="1494149at2"/>
<name>A0A2S6I9L4_9BACT</name>
<sequence length="104" mass="11852">MLGKEVICVDAKRIPAEIPNHPAEGKVYTVRKTFKNENGRWGIYLTEIVNPAIMCTAAWGRYKFEPNFAEWRFTDLLGQPLDVEAALREELETVEVEVDKKQGA</sequence>
<accession>A0A2S6I9L4</accession>
<reference evidence="1 2" key="1">
    <citation type="submission" date="2018-02" db="EMBL/GenBank/DDBJ databases">
        <title>Genomic Encyclopedia of Archaeal and Bacterial Type Strains, Phase II (KMG-II): from individual species to whole genera.</title>
        <authorList>
            <person name="Goeker M."/>
        </authorList>
    </citation>
    <scope>NUCLEOTIDE SEQUENCE [LARGE SCALE GENOMIC DNA]</scope>
    <source>
        <strain evidence="1 2">DSM 29526</strain>
    </source>
</reference>
<gene>
    <name evidence="1" type="ORF">CLV84_1146</name>
</gene>
<dbReference type="EMBL" id="PTJC01000005">
    <property type="protein sequence ID" value="PPK88181.1"/>
    <property type="molecule type" value="Genomic_DNA"/>
</dbReference>
<keyword evidence="2" id="KW-1185">Reference proteome</keyword>
<dbReference type="RefSeq" id="WP_104418751.1">
    <property type="nucleotide sequence ID" value="NZ_PTJC01000005.1"/>
</dbReference>